<dbReference type="InterPro" id="IPR004167">
    <property type="entry name" value="PSBD"/>
</dbReference>
<evidence type="ECO:0000259" key="8">
    <source>
        <dbReference type="PROSITE" id="PS50968"/>
    </source>
</evidence>
<keyword evidence="4 6" id="KW-0450">Lipoyl</keyword>
<dbReference type="GO" id="GO:0005737">
    <property type="term" value="C:cytoplasm"/>
    <property type="evidence" value="ECO:0007669"/>
    <property type="project" value="TreeGrafter"/>
</dbReference>
<dbReference type="Gene3D" id="3.30.559.10">
    <property type="entry name" value="Chloramphenicol acetyltransferase-like domain"/>
    <property type="match status" value="1"/>
</dbReference>
<dbReference type="InterPro" id="IPR003016">
    <property type="entry name" value="2-oxoA_DH_lipoyl-BS"/>
</dbReference>
<proteinExistence type="inferred from homology"/>
<comment type="similarity">
    <text evidence="2 6">Belongs to the 2-oxoacid dehydrogenase family.</text>
</comment>
<dbReference type="InterPro" id="IPR036625">
    <property type="entry name" value="E3-bd_dom_sf"/>
</dbReference>
<comment type="caution">
    <text evidence="10">The sequence shown here is derived from an EMBL/GenBank/DDBJ whole genome shotgun (WGS) entry which is preliminary data.</text>
</comment>
<dbReference type="Proteomes" id="UP000520814">
    <property type="component" value="Unassembled WGS sequence"/>
</dbReference>
<dbReference type="CDD" id="cd06849">
    <property type="entry name" value="lipoyl_domain"/>
    <property type="match status" value="1"/>
</dbReference>
<dbReference type="Gene3D" id="4.10.320.10">
    <property type="entry name" value="E3-binding domain"/>
    <property type="match status" value="2"/>
</dbReference>
<dbReference type="PROSITE" id="PS51826">
    <property type="entry name" value="PSBD"/>
    <property type="match status" value="2"/>
</dbReference>
<evidence type="ECO:0000256" key="5">
    <source>
        <dbReference type="ARBA" id="ARBA00023315"/>
    </source>
</evidence>
<dbReference type="InterPro" id="IPR023213">
    <property type="entry name" value="CAT-like_dom_sf"/>
</dbReference>
<reference evidence="10 11" key="1">
    <citation type="submission" date="2020-08" db="EMBL/GenBank/DDBJ databases">
        <title>Genomic Encyclopedia of Type Strains, Phase IV (KMG-IV): sequencing the most valuable type-strain genomes for metagenomic binning, comparative biology and taxonomic classification.</title>
        <authorList>
            <person name="Goeker M."/>
        </authorList>
    </citation>
    <scope>NUCLEOTIDE SEQUENCE [LARGE SCALE GENOMIC DNA]</scope>
    <source>
        <strain evidence="10 11">DSM 23562</strain>
    </source>
</reference>
<evidence type="ECO:0000313" key="10">
    <source>
        <dbReference type="EMBL" id="MBB6051908.1"/>
    </source>
</evidence>
<dbReference type="Pfam" id="PF00198">
    <property type="entry name" value="2-oxoacid_dh"/>
    <property type="match status" value="1"/>
</dbReference>
<evidence type="ECO:0000256" key="3">
    <source>
        <dbReference type="ARBA" id="ARBA00022679"/>
    </source>
</evidence>
<evidence type="ECO:0000256" key="1">
    <source>
        <dbReference type="ARBA" id="ARBA00001938"/>
    </source>
</evidence>
<feature type="region of interest" description="Disordered" evidence="7">
    <location>
        <begin position="99"/>
        <end position="123"/>
    </location>
</feature>
<dbReference type="SUPFAM" id="SSF51230">
    <property type="entry name" value="Single hybrid motif"/>
    <property type="match status" value="1"/>
</dbReference>
<dbReference type="PROSITE" id="PS00189">
    <property type="entry name" value="LIPOYL"/>
    <property type="match status" value="1"/>
</dbReference>
<keyword evidence="11" id="KW-1185">Reference proteome</keyword>
<dbReference type="SUPFAM" id="SSF52777">
    <property type="entry name" value="CoA-dependent acyltransferases"/>
    <property type="match status" value="1"/>
</dbReference>
<gene>
    <name evidence="10" type="ORF">HNQ39_003718</name>
</gene>
<protein>
    <recommendedName>
        <fullName evidence="6">Dihydrolipoamide acetyltransferase component of pyruvate dehydrogenase complex</fullName>
        <ecNumber evidence="6">2.3.1.-</ecNumber>
    </recommendedName>
</protein>
<dbReference type="InterPro" id="IPR011053">
    <property type="entry name" value="Single_hybrid_motif"/>
</dbReference>
<organism evidence="10 11">
    <name type="scientific">Armatimonas rosea</name>
    <dbReference type="NCBI Taxonomy" id="685828"/>
    <lineage>
        <taxon>Bacteria</taxon>
        <taxon>Bacillati</taxon>
        <taxon>Armatimonadota</taxon>
        <taxon>Armatimonadia</taxon>
        <taxon>Armatimonadales</taxon>
        <taxon>Armatimonadaceae</taxon>
        <taxon>Armatimonas</taxon>
    </lineage>
</organism>
<keyword evidence="10" id="KW-0670">Pyruvate</keyword>
<dbReference type="GO" id="GO:0016407">
    <property type="term" value="F:acetyltransferase activity"/>
    <property type="evidence" value="ECO:0007669"/>
    <property type="project" value="TreeGrafter"/>
</dbReference>
<dbReference type="EC" id="2.3.1.-" evidence="6"/>
<dbReference type="Pfam" id="PF02817">
    <property type="entry name" value="E3_binding"/>
    <property type="match status" value="2"/>
</dbReference>
<dbReference type="Pfam" id="PF00364">
    <property type="entry name" value="Biotin_lipoyl"/>
    <property type="match status" value="1"/>
</dbReference>
<comment type="cofactor">
    <cofactor evidence="1 6">
        <name>(R)-lipoate</name>
        <dbReference type="ChEBI" id="CHEBI:83088"/>
    </cofactor>
</comment>
<evidence type="ECO:0000256" key="7">
    <source>
        <dbReference type="SAM" id="MobiDB-lite"/>
    </source>
</evidence>
<dbReference type="InterPro" id="IPR001078">
    <property type="entry name" value="2-oxoacid_DH_actylTfrase"/>
</dbReference>
<evidence type="ECO:0000313" key="11">
    <source>
        <dbReference type="Proteomes" id="UP000520814"/>
    </source>
</evidence>
<keyword evidence="3 6" id="KW-0808">Transferase</keyword>
<evidence type="ECO:0000256" key="4">
    <source>
        <dbReference type="ARBA" id="ARBA00022823"/>
    </source>
</evidence>
<dbReference type="PANTHER" id="PTHR43178:SF5">
    <property type="entry name" value="LIPOAMIDE ACYLTRANSFERASE COMPONENT OF BRANCHED-CHAIN ALPHA-KETO ACID DEHYDROGENASE COMPLEX, MITOCHONDRIAL"/>
    <property type="match status" value="1"/>
</dbReference>
<dbReference type="GO" id="GO:0031405">
    <property type="term" value="F:lipoic acid binding"/>
    <property type="evidence" value="ECO:0007669"/>
    <property type="project" value="TreeGrafter"/>
</dbReference>
<dbReference type="InterPro" id="IPR000089">
    <property type="entry name" value="Biotin_lipoyl"/>
</dbReference>
<dbReference type="PROSITE" id="PS50968">
    <property type="entry name" value="BIOTINYL_LIPOYL"/>
    <property type="match status" value="1"/>
</dbReference>
<evidence type="ECO:0000256" key="6">
    <source>
        <dbReference type="RuleBase" id="RU003423"/>
    </source>
</evidence>
<feature type="domain" description="Lipoyl-binding" evidence="8">
    <location>
        <begin position="2"/>
        <end position="77"/>
    </location>
</feature>
<feature type="domain" description="Peripheral subunit-binding (PSBD)" evidence="9">
    <location>
        <begin position="121"/>
        <end position="160"/>
    </location>
</feature>
<dbReference type="InterPro" id="IPR050743">
    <property type="entry name" value="2-oxoacid_DH_E2_comp"/>
</dbReference>
<feature type="domain" description="Peripheral subunit-binding (PSBD)" evidence="9">
    <location>
        <begin position="185"/>
        <end position="222"/>
    </location>
</feature>
<dbReference type="AlphaFoldDB" id="A0A7W9ST96"/>
<evidence type="ECO:0000256" key="2">
    <source>
        <dbReference type="ARBA" id="ARBA00007317"/>
    </source>
</evidence>
<dbReference type="PANTHER" id="PTHR43178">
    <property type="entry name" value="DIHYDROLIPOAMIDE ACETYLTRANSFERASE COMPONENT OF PYRUVATE DEHYDROGENASE COMPLEX"/>
    <property type="match status" value="1"/>
</dbReference>
<accession>A0A7W9ST96</accession>
<feature type="compositionally biased region" description="Low complexity" evidence="7">
    <location>
        <begin position="99"/>
        <end position="111"/>
    </location>
</feature>
<dbReference type="Gene3D" id="2.40.50.100">
    <property type="match status" value="1"/>
</dbReference>
<name>A0A7W9ST96_ARMRO</name>
<dbReference type="SUPFAM" id="SSF47005">
    <property type="entry name" value="Peripheral subunit-binding domain of 2-oxo acid dehydrogenase complex"/>
    <property type="match status" value="2"/>
</dbReference>
<dbReference type="EMBL" id="JACHGW010000003">
    <property type="protein sequence ID" value="MBB6051908.1"/>
    <property type="molecule type" value="Genomic_DNA"/>
</dbReference>
<evidence type="ECO:0000259" key="9">
    <source>
        <dbReference type="PROSITE" id="PS51826"/>
    </source>
</evidence>
<dbReference type="RefSeq" id="WP_184199846.1">
    <property type="nucleotide sequence ID" value="NZ_JACHGW010000003.1"/>
</dbReference>
<keyword evidence="5 6" id="KW-0012">Acyltransferase</keyword>
<sequence>MARTVKVPVLGQSVEEVRIVQWFKKIGDTVAIGEALGELETDKTNMEFASTEAGVVLGFLAPVDSYVKVESPVVLVGEPGEAPPAPTSEEASTPAVVAPAPTPAVAPTSSPILGGGGGQLDASPRARRIADELGVSIRDLAGKGTGPGGRIIERDVEAAHAALTAAATQAEALLTPSLAGAGGLRVSPLAQAIATGEGVNLTEVAGSGAGGRITADDVRAAAVPVAPPAPTSVGARTVPLAGLRKRVADNLSKSVREKPHVTLNLSVDMTEANKLRKQLLPAIEKSDNVRISPTDLIVKACGHALKEHPMVNAHISGDTLTLFDAAHIGLAVSLGDDGLIVPVIKDVQSKGLTQLAKDRVDLAARARAMKLASDEVTGGTFTITNLGNYGVQSFNPIIPPPQVAILGVCAITDTIVAVNGQPAVRPMMGLSLSFDHRALDGAPAAAFLARVKELLETPGLLLA</sequence>